<evidence type="ECO:0000259" key="1">
    <source>
        <dbReference type="Pfam" id="PF01370"/>
    </source>
</evidence>
<dbReference type="PANTHER" id="PTHR48079">
    <property type="entry name" value="PROTEIN YEEZ"/>
    <property type="match status" value="1"/>
</dbReference>
<dbReference type="SUPFAM" id="SSF51735">
    <property type="entry name" value="NAD(P)-binding Rossmann-fold domains"/>
    <property type="match status" value="1"/>
</dbReference>
<proteinExistence type="predicted"/>
<reference evidence="3" key="1">
    <citation type="submission" date="2016-10" db="EMBL/GenBank/DDBJ databases">
        <authorList>
            <person name="Varghese N."/>
            <person name="Submissions S."/>
        </authorList>
    </citation>
    <scope>NUCLEOTIDE SEQUENCE [LARGE SCALE GENOMIC DNA]</scope>
    <source>
        <strain evidence="3">DSM 17071</strain>
    </source>
</reference>
<sequence length="337" mass="38249">MVFVTGATGILGRVIVLELLKKGKNVRAAKRPASNLDDVKHSYTFYTENADVFFNQIEWMNVDFDDIYSIQEALKDVDEVYHCAAKVGFNPADEKEIYHTNVKGTENLLYACEGSEVKKFLHVSSIAVLDLHNENGELDEKSDFNPKEEHSAYAISKHLAEMEVWRASAEGMNTVIVNPGMIIGSGNWGNSSGDFFPTMEKNSFTFSGGTSYADVRDVAKISIELMENNIFGERFIIVSENKRYAEMAQKIRKELGLKEAKVLSRSQLNTGVWANRLFGWFIPPLRMVTKSNVEAISKMESVSNKKIKERLNYTFIPLEETVNFHLKNYINDKKKKK</sequence>
<dbReference type="PANTHER" id="PTHR48079:SF6">
    <property type="entry name" value="NAD(P)-BINDING DOMAIN-CONTAINING PROTEIN-RELATED"/>
    <property type="match status" value="1"/>
</dbReference>
<evidence type="ECO:0000313" key="2">
    <source>
        <dbReference type="EMBL" id="SDI71864.1"/>
    </source>
</evidence>
<dbReference type="STRING" id="311334.SAMN05421846_11278"/>
<keyword evidence="3" id="KW-1185">Reference proteome</keyword>
<dbReference type="Pfam" id="PF01370">
    <property type="entry name" value="Epimerase"/>
    <property type="match status" value="1"/>
</dbReference>
<dbReference type="Gene3D" id="3.40.50.720">
    <property type="entry name" value="NAD(P)-binding Rossmann-like Domain"/>
    <property type="match status" value="1"/>
</dbReference>
<dbReference type="Proteomes" id="UP000198869">
    <property type="component" value="Unassembled WGS sequence"/>
</dbReference>
<dbReference type="AlphaFoldDB" id="A0A1G8MVD2"/>
<name>A0A1G8MVD2_9FLAO</name>
<dbReference type="OrthoDB" id="596910at2"/>
<accession>A0A1G8MVD2</accession>
<organism evidence="2 3">
    <name type="scientific">Chryseobacterium taeanense</name>
    <dbReference type="NCBI Taxonomy" id="311334"/>
    <lineage>
        <taxon>Bacteria</taxon>
        <taxon>Pseudomonadati</taxon>
        <taxon>Bacteroidota</taxon>
        <taxon>Flavobacteriia</taxon>
        <taxon>Flavobacteriales</taxon>
        <taxon>Weeksellaceae</taxon>
        <taxon>Chryseobacterium group</taxon>
        <taxon>Chryseobacterium</taxon>
    </lineage>
</organism>
<gene>
    <name evidence="2" type="ORF">SAMN05421846_11278</name>
</gene>
<dbReference type="GO" id="GO:0004029">
    <property type="term" value="F:aldehyde dehydrogenase (NAD+) activity"/>
    <property type="evidence" value="ECO:0007669"/>
    <property type="project" value="TreeGrafter"/>
</dbReference>
<protein>
    <submittedName>
        <fullName evidence="2">Nucleoside-diphosphate-sugar epimerase</fullName>
    </submittedName>
</protein>
<dbReference type="EMBL" id="FNDW01000012">
    <property type="protein sequence ID" value="SDI71864.1"/>
    <property type="molecule type" value="Genomic_DNA"/>
</dbReference>
<evidence type="ECO:0000313" key="3">
    <source>
        <dbReference type="Proteomes" id="UP000198869"/>
    </source>
</evidence>
<dbReference type="InterPro" id="IPR001509">
    <property type="entry name" value="Epimerase_deHydtase"/>
</dbReference>
<dbReference type="InterPro" id="IPR051783">
    <property type="entry name" value="NAD(P)-dependent_oxidoreduct"/>
</dbReference>
<dbReference type="GO" id="GO:0005737">
    <property type="term" value="C:cytoplasm"/>
    <property type="evidence" value="ECO:0007669"/>
    <property type="project" value="TreeGrafter"/>
</dbReference>
<dbReference type="InterPro" id="IPR036291">
    <property type="entry name" value="NAD(P)-bd_dom_sf"/>
</dbReference>
<dbReference type="RefSeq" id="WP_089860718.1">
    <property type="nucleotide sequence ID" value="NZ_FNDW01000012.1"/>
</dbReference>
<feature type="domain" description="NAD-dependent epimerase/dehydratase" evidence="1">
    <location>
        <begin position="2"/>
        <end position="228"/>
    </location>
</feature>